<feature type="transmembrane region" description="Helical" evidence="11">
    <location>
        <begin position="139"/>
        <end position="157"/>
    </location>
</feature>
<feature type="transmembrane region" description="Helical" evidence="11">
    <location>
        <begin position="244"/>
        <end position="263"/>
    </location>
</feature>
<feature type="transmembrane region" description="Helical" evidence="11">
    <location>
        <begin position="473"/>
        <end position="496"/>
    </location>
</feature>
<evidence type="ECO:0000256" key="2">
    <source>
        <dbReference type="ARBA" id="ARBA00004687"/>
    </source>
</evidence>
<keyword evidence="10 11" id="KW-0472">Membrane</keyword>
<evidence type="ECO:0000313" key="12">
    <source>
        <dbReference type="EMBL" id="GAX82184.1"/>
    </source>
</evidence>
<evidence type="ECO:0000256" key="8">
    <source>
        <dbReference type="ARBA" id="ARBA00022824"/>
    </source>
</evidence>
<reference evidence="12 13" key="1">
    <citation type="submission" date="2017-08" db="EMBL/GenBank/DDBJ databases">
        <title>Acidophilic green algal genome provides insights into adaptation to an acidic environment.</title>
        <authorList>
            <person name="Hirooka S."/>
            <person name="Hirose Y."/>
            <person name="Kanesaki Y."/>
            <person name="Higuchi S."/>
            <person name="Fujiwara T."/>
            <person name="Onuma R."/>
            <person name="Era A."/>
            <person name="Ohbayashi R."/>
            <person name="Uzuka A."/>
            <person name="Nozaki H."/>
            <person name="Yoshikawa H."/>
            <person name="Miyagishima S.Y."/>
        </authorList>
    </citation>
    <scope>NUCLEOTIDE SEQUENCE [LARGE SCALE GENOMIC DNA]</scope>
    <source>
        <strain evidence="12 13">NIES-2499</strain>
    </source>
</reference>
<feature type="transmembrane region" description="Helical" evidence="11">
    <location>
        <begin position="7"/>
        <end position="27"/>
    </location>
</feature>
<dbReference type="PANTHER" id="PTHR12886">
    <property type="entry name" value="PIG-M MANNOSYLTRANSFERASE"/>
    <property type="match status" value="1"/>
</dbReference>
<keyword evidence="6 11" id="KW-0808">Transferase</keyword>
<gene>
    <name evidence="12" type="ORF">CEUSTIGMA_g9612.t1</name>
</gene>
<evidence type="ECO:0000256" key="9">
    <source>
        <dbReference type="ARBA" id="ARBA00022989"/>
    </source>
</evidence>
<evidence type="ECO:0000256" key="4">
    <source>
        <dbReference type="ARBA" id="ARBA00022502"/>
    </source>
</evidence>
<keyword evidence="7 11" id="KW-0812">Transmembrane</keyword>
<keyword evidence="9 11" id="KW-1133">Transmembrane helix</keyword>
<accession>A0A250XGI0</accession>
<proteinExistence type="inferred from homology"/>
<evidence type="ECO:0000256" key="11">
    <source>
        <dbReference type="RuleBase" id="RU365064"/>
    </source>
</evidence>
<evidence type="ECO:0000256" key="7">
    <source>
        <dbReference type="ARBA" id="ARBA00022692"/>
    </source>
</evidence>
<comment type="function">
    <text evidence="11">Catalytic subunit of the glycosylphosphatidylinositol-mannosyltransferase I complex which catalyzes the transfer of the first mannose, via an alpha-1,4 bond from a dolichol-phosphate-mannose (Dol-P-Man) to the glucosaminyl acyl phosphatidylinositol (GlcN-(acyl)PI) intermediate to generate alpha-D-Man-(1-&gt;4)-alpha-D-GlcN-(1-&gt;6)-(1-radyl,2-acyl-sn-glycero-3-phospho)-2-acyl-inositol and participates in the sixth step of the glycosylphosphatidylinositol-anchor biosynthesis.</text>
</comment>
<keyword evidence="5 11" id="KW-0328">Glycosyltransferase</keyword>
<dbReference type="AlphaFoldDB" id="A0A250XGI0"/>
<keyword evidence="4 11" id="KW-0337">GPI-anchor biosynthesis</keyword>
<evidence type="ECO:0000256" key="6">
    <source>
        <dbReference type="ARBA" id="ARBA00022679"/>
    </source>
</evidence>
<evidence type="ECO:0000313" key="13">
    <source>
        <dbReference type="Proteomes" id="UP000232323"/>
    </source>
</evidence>
<dbReference type="Proteomes" id="UP000232323">
    <property type="component" value="Unassembled WGS sequence"/>
</dbReference>
<evidence type="ECO:0000256" key="10">
    <source>
        <dbReference type="ARBA" id="ARBA00023136"/>
    </source>
</evidence>
<feature type="transmembrane region" description="Helical" evidence="11">
    <location>
        <begin position="443"/>
        <end position="461"/>
    </location>
</feature>
<comment type="subcellular location">
    <subcellularLocation>
        <location evidence="1 11">Endoplasmic reticulum membrane</location>
        <topology evidence="1 11">Multi-pass membrane protein</topology>
    </subcellularLocation>
</comment>
<feature type="transmembrane region" description="Helical" evidence="11">
    <location>
        <begin position="85"/>
        <end position="105"/>
    </location>
</feature>
<evidence type="ECO:0000256" key="5">
    <source>
        <dbReference type="ARBA" id="ARBA00022676"/>
    </source>
</evidence>
<dbReference type="EC" id="2.4.1.-" evidence="11"/>
<comment type="similarity">
    <text evidence="3 11">Belongs to the PIGM family.</text>
</comment>
<dbReference type="EMBL" id="BEGY01000076">
    <property type="protein sequence ID" value="GAX82184.1"/>
    <property type="molecule type" value="Genomic_DNA"/>
</dbReference>
<organism evidence="12 13">
    <name type="scientific">Chlamydomonas eustigma</name>
    <dbReference type="NCBI Taxonomy" id="1157962"/>
    <lineage>
        <taxon>Eukaryota</taxon>
        <taxon>Viridiplantae</taxon>
        <taxon>Chlorophyta</taxon>
        <taxon>core chlorophytes</taxon>
        <taxon>Chlorophyceae</taxon>
        <taxon>CS clade</taxon>
        <taxon>Chlamydomonadales</taxon>
        <taxon>Chlamydomonadaceae</taxon>
        <taxon>Chlamydomonas</taxon>
    </lineage>
</organism>
<dbReference type="OrthoDB" id="1741594at2759"/>
<dbReference type="GO" id="GO:0051751">
    <property type="term" value="F:alpha-1,4-mannosyltransferase activity"/>
    <property type="evidence" value="ECO:0007669"/>
    <property type="project" value="InterPro"/>
</dbReference>
<evidence type="ECO:0000256" key="3">
    <source>
        <dbReference type="ARBA" id="ARBA00011071"/>
    </source>
</evidence>
<protein>
    <recommendedName>
        <fullName evidence="11">GPI mannosyltransferase 1</fullName>
        <ecNumber evidence="11">2.4.1.-</ecNumber>
    </recommendedName>
    <alternativeName>
        <fullName evidence="11">GPI mannosyltransferase I</fullName>
    </alternativeName>
</protein>
<dbReference type="STRING" id="1157962.A0A250XGI0"/>
<dbReference type="Pfam" id="PF05007">
    <property type="entry name" value="Mannosyl_trans"/>
    <property type="match status" value="2"/>
</dbReference>
<comment type="caution">
    <text evidence="12">The sequence shown here is derived from an EMBL/GenBank/DDBJ whole genome shotgun (WGS) entry which is preliminary data.</text>
</comment>
<keyword evidence="13" id="KW-1185">Reference proteome</keyword>
<comment type="pathway">
    <text evidence="2 11">Glycolipid biosynthesis; glycosylphosphatidylinositol-anchor biosynthesis.</text>
</comment>
<dbReference type="GO" id="GO:0004376">
    <property type="term" value="F:GPI mannosyltransferase activity"/>
    <property type="evidence" value="ECO:0007669"/>
    <property type="project" value="InterPro"/>
</dbReference>
<feature type="transmembrane region" description="Helical" evidence="11">
    <location>
        <begin position="399"/>
        <end position="423"/>
    </location>
</feature>
<dbReference type="InterPro" id="IPR007704">
    <property type="entry name" value="PIG-M"/>
</dbReference>
<dbReference type="GO" id="GO:1990529">
    <property type="term" value="C:glycosylphosphatidylinositol-mannosyltransferase I complex"/>
    <property type="evidence" value="ECO:0007669"/>
    <property type="project" value="TreeGrafter"/>
</dbReference>
<keyword evidence="8 11" id="KW-0256">Endoplasmic reticulum</keyword>
<dbReference type="GO" id="GO:0005789">
    <property type="term" value="C:endoplasmic reticulum membrane"/>
    <property type="evidence" value="ECO:0007669"/>
    <property type="project" value="UniProtKB-SubCell"/>
</dbReference>
<sequence>MTGCNDIHFKLLLGGSAVLRLLLIAWGEFQDRNFEVKYTDIDYHVFTDAAWYVTRGKSPYERSTYRYSPLLSYLMVPNICLHNTFGKLMFCGGDMLVAMLIIHILRAQRAAPLSQLIAASAWLCNPYTLTISTRGSCDVLAALLLMAMLILIIRSGSKDKLPVFGASLLYGLVVHMRIYPLIYAPSLVLFLSARAIRSAVKLRRPHLYNSKYSASPCLSGSLWKHLTCNPYETMGTIIKEASSFGFASATMFFVLGSTFYSLYGTQFIQEAFLHHTHRRDPRHNFSPHFYPIYLSMYGHQQMSASAPTSYPGDVAQSVLSAIALDLMHRVEVIGPALDDIVGLGVSNKTASQSSHPDSHILYSTLRSSTSPDVSMWTSLLQLLLQLLISVCLHEDLPSCLLIQTMAFVTLNKVCTAQYFVWYFSLIPLVLPRVMWPLSNGLKLALLGWVLSQVHWLLWGYALEFQGGSVYLPLWAASVAFQLANAFLMVQLLYAIYTRNYTAGAVSLGIDYSADKCRVKSGTTQSSFLSFIDATAEVNEQKHDKFHID</sequence>
<name>A0A250XGI0_9CHLO</name>
<dbReference type="UniPathway" id="UPA00196"/>
<dbReference type="PANTHER" id="PTHR12886:SF0">
    <property type="entry name" value="GPI MANNOSYLTRANSFERASE 1"/>
    <property type="match status" value="1"/>
</dbReference>
<dbReference type="GO" id="GO:0006506">
    <property type="term" value="P:GPI anchor biosynthetic process"/>
    <property type="evidence" value="ECO:0007669"/>
    <property type="project" value="UniProtKB-UniPathway"/>
</dbReference>
<feature type="transmembrane region" description="Helical" evidence="11">
    <location>
        <begin position="177"/>
        <end position="196"/>
    </location>
</feature>
<evidence type="ECO:0000256" key="1">
    <source>
        <dbReference type="ARBA" id="ARBA00004477"/>
    </source>
</evidence>